<dbReference type="Proteomes" id="UP000280346">
    <property type="component" value="Unassembled WGS sequence"/>
</dbReference>
<dbReference type="EMBL" id="RZIJ01000005">
    <property type="protein sequence ID" value="RUQ73874.1"/>
    <property type="molecule type" value="Genomic_DNA"/>
</dbReference>
<sequence>MGRPRHVWAVGAIHAQPDHLDAMHRAIAQGFRPGDRLVYLGNMIGHGDRVADTIDRLLDFRRALLSLRGMLATDIVYLRGAQEEMWQKLLQLHFAPDPRQVLDWMLRQGVGATLAAYGGLPESGMAAARGGTMMLGRWTRELRQAVLARPGHEALFNALRRAAYTGDADVETREGGLLLVSAGIDPARPLGQQGDAFWWGGSGFARLAEPYGVFRRLVRGFDPARQGVASGPVGLTLDGGCGFGGHLVCARLDSSGELLDLFQV</sequence>
<dbReference type="InterPro" id="IPR029052">
    <property type="entry name" value="Metallo-depent_PP-like"/>
</dbReference>
<evidence type="ECO:0000313" key="2">
    <source>
        <dbReference type="Proteomes" id="UP000280346"/>
    </source>
</evidence>
<dbReference type="OrthoDB" id="9807890at2"/>
<keyword evidence="2" id="KW-1185">Reference proteome</keyword>
<accession>A0A3S0XCL7</accession>
<evidence type="ECO:0000313" key="1">
    <source>
        <dbReference type="EMBL" id="RUQ73874.1"/>
    </source>
</evidence>
<proteinExistence type="predicted"/>
<dbReference type="SUPFAM" id="SSF56300">
    <property type="entry name" value="Metallo-dependent phosphatases"/>
    <property type="match status" value="1"/>
</dbReference>
<dbReference type="Gene3D" id="3.60.21.10">
    <property type="match status" value="1"/>
</dbReference>
<gene>
    <name evidence="1" type="ORF">EJ913_08315</name>
</gene>
<evidence type="ECO:0008006" key="3">
    <source>
        <dbReference type="Google" id="ProtNLM"/>
    </source>
</evidence>
<reference evidence="1 2" key="1">
    <citation type="submission" date="2018-12" db="EMBL/GenBank/DDBJ databases">
        <authorList>
            <person name="Yang Y."/>
        </authorList>
    </citation>
    <scope>NUCLEOTIDE SEQUENCE [LARGE SCALE GENOMIC DNA]</scope>
    <source>
        <strain evidence="1 2">GSF71</strain>
    </source>
</reference>
<protein>
    <recommendedName>
        <fullName evidence="3">Serine/threonine protein phosphatase</fullName>
    </recommendedName>
</protein>
<organism evidence="1 2">
    <name type="scientific">Azospirillum doebereinerae</name>
    <dbReference type="NCBI Taxonomy" id="92933"/>
    <lineage>
        <taxon>Bacteria</taxon>
        <taxon>Pseudomonadati</taxon>
        <taxon>Pseudomonadota</taxon>
        <taxon>Alphaproteobacteria</taxon>
        <taxon>Rhodospirillales</taxon>
        <taxon>Azospirillaceae</taxon>
        <taxon>Azospirillum</taxon>
    </lineage>
</organism>
<dbReference type="AlphaFoldDB" id="A0A3S0XCL7"/>
<name>A0A3S0XCL7_9PROT</name>
<comment type="caution">
    <text evidence="1">The sequence shown here is derived from an EMBL/GenBank/DDBJ whole genome shotgun (WGS) entry which is preliminary data.</text>
</comment>